<keyword evidence="2 3" id="KW-0732">Signal</keyword>
<reference evidence="4 5" key="1">
    <citation type="submission" date="2022-02" db="EMBL/GenBank/DDBJ databases">
        <authorList>
            <person name="Min J."/>
        </authorList>
    </citation>
    <scope>NUCLEOTIDE SEQUENCE [LARGE SCALE GENOMIC DNA]</scope>
    <source>
        <strain evidence="4 5">GR10-1</strain>
    </source>
</reference>
<comment type="caution">
    <text evidence="4">The sequence shown here is derived from an EMBL/GenBank/DDBJ whole genome shotgun (WGS) entry which is preliminary data.</text>
</comment>
<protein>
    <recommendedName>
        <fullName evidence="1">Type IV secretion system putative lipoprotein virB7</fullName>
    </recommendedName>
</protein>
<sequence length="106" mass="11713">MKKTFFYFLIMAVIASCSGNQSKTTATDTTEKSDSTGTAVRYKIAEKYFIKNDVTAVPSSVKDQAEFDTYFGAASVMGENGTPTKIDFSKEYVIIVDHNATNKKQK</sequence>
<organism evidence="4 5">
    <name type="scientific">Niabella ginsengisoli</name>
    <dbReference type="NCBI Taxonomy" id="522298"/>
    <lineage>
        <taxon>Bacteria</taxon>
        <taxon>Pseudomonadati</taxon>
        <taxon>Bacteroidota</taxon>
        <taxon>Chitinophagia</taxon>
        <taxon>Chitinophagales</taxon>
        <taxon>Chitinophagaceae</taxon>
        <taxon>Niabella</taxon>
    </lineage>
</organism>
<evidence type="ECO:0000256" key="1">
    <source>
        <dbReference type="ARBA" id="ARBA00017922"/>
    </source>
</evidence>
<feature type="chain" id="PRO_5045365967" description="Type IV secretion system putative lipoprotein virB7" evidence="3">
    <location>
        <begin position="23"/>
        <end position="106"/>
    </location>
</feature>
<evidence type="ECO:0000313" key="4">
    <source>
        <dbReference type="EMBL" id="MCH5600301.1"/>
    </source>
</evidence>
<dbReference type="Proteomes" id="UP001202248">
    <property type="component" value="Unassembled WGS sequence"/>
</dbReference>
<dbReference type="EMBL" id="JAKWBL010000004">
    <property type="protein sequence ID" value="MCH5600301.1"/>
    <property type="molecule type" value="Genomic_DNA"/>
</dbReference>
<dbReference type="RefSeq" id="WP_240832303.1">
    <property type="nucleotide sequence ID" value="NZ_JAKWBL010000004.1"/>
</dbReference>
<accession>A0ABS9SPK3</accession>
<evidence type="ECO:0000256" key="3">
    <source>
        <dbReference type="SAM" id="SignalP"/>
    </source>
</evidence>
<name>A0ABS9SPK3_9BACT</name>
<proteinExistence type="predicted"/>
<feature type="signal peptide" evidence="3">
    <location>
        <begin position="1"/>
        <end position="22"/>
    </location>
</feature>
<dbReference type="Pfam" id="PF08139">
    <property type="entry name" value="LPAM_1"/>
    <property type="match status" value="1"/>
</dbReference>
<dbReference type="PROSITE" id="PS51257">
    <property type="entry name" value="PROKAR_LIPOPROTEIN"/>
    <property type="match status" value="1"/>
</dbReference>
<gene>
    <name evidence="4" type="ORF">MKP09_21460</name>
</gene>
<keyword evidence="5" id="KW-1185">Reference proteome</keyword>
<evidence type="ECO:0000313" key="5">
    <source>
        <dbReference type="Proteomes" id="UP001202248"/>
    </source>
</evidence>
<dbReference type="InterPro" id="IPR012640">
    <property type="entry name" value="Membr_lipoprot_lipid_attach_CS"/>
</dbReference>
<evidence type="ECO:0000256" key="2">
    <source>
        <dbReference type="ARBA" id="ARBA00022729"/>
    </source>
</evidence>